<evidence type="ECO:0000256" key="1">
    <source>
        <dbReference type="SAM" id="MobiDB-lite"/>
    </source>
</evidence>
<feature type="compositionally biased region" description="Polar residues" evidence="1">
    <location>
        <begin position="563"/>
        <end position="587"/>
    </location>
</feature>
<feature type="compositionally biased region" description="Polar residues" evidence="1">
    <location>
        <begin position="66"/>
        <end position="91"/>
    </location>
</feature>
<feature type="compositionally biased region" description="Basic and acidic residues" evidence="1">
    <location>
        <begin position="492"/>
        <end position="537"/>
    </location>
</feature>
<feature type="region of interest" description="Disordered" evidence="1">
    <location>
        <begin position="800"/>
        <end position="845"/>
    </location>
</feature>
<comment type="caution">
    <text evidence="3">The sequence shown here is derived from an EMBL/GenBank/DDBJ whole genome shotgun (WGS) entry which is preliminary data.</text>
</comment>
<dbReference type="InterPro" id="IPR021950">
    <property type="entry name" value="Spt20"/>
</dbReference>
<feature type="region of interest" description="Disordered" evidence="1">
    <location>
        <begin position="336"/>
        <end position="355"/>
    </location>
</feature>
<dbReference type="Proteomes" id="UP001153618">
    <property type="component" value="Unassembled WGS sequence"/>
</dbReference>
<reference evidence="3" key="1">
    <citation type="submission" date="2021-07" db="EMBL/GenBank/DDBJ databases">
        <authorList>
            <person name="Branca A.L. A."/>
        </authorList>
    </citation>
    <scope>NUCLEOTIDE SEQUENCE</scope>
</reference>
<organism evidence="3 4">
    <name type="scientific">Penicillium olsonii</name>
    <dbReference type="NCBI Taxonomy" id="99116"/>
    <lineage>
        <taxon>Eukaryota</taxon>
        <taxon>Fungi</taxon>
        <taxon>Dikarya</taxon>
        <taxon>Ascomycota</taxon>
        <taxon>Pezizomycotina</taxon>
        <taxon>Eurotiomycetes</taxon>
        <taxon>Eurotiomycetidae</taxon>
        <taxon>Eurotiales</taxon>
        <taxon>Aspergillaceae</taxon>
        <taxon>Penicillium</taxon>
    </lineage>
</organism>
<feature type="compositionally biased region" description="Low complexity" evidence="1">
    <location>
        <begin position="912"/>
        <end position="939"/>
    </location>
</feature>
<evidence type="ECO:0000259" key="2">
    <source>
        <dbReference type="Pfam" id="PF12090"/>
    </source>
</evidence>
<feature type="compositionally biased region" description="Polar residues" evidence="1">
    <location>
        <begin position="341"/>
        <end position="353"/>
    </location>
</feature>
<dbReference type="AlphaFoldDB" id="A0A9W4ML98"/>
<feature type="region of interest" description="Disordered" evidence="1">
    <location>
        <begin position="907"/>
        <end position="939"/>
    </location>
</feature>
<feature type="compositionally biased region" description="Low complexity" evidence="1">
    <location>
        <begin position="538"/>
        <end position="554"/>
    </location>
</feature>
<dbReference type="CDD" id="cd22249">
    <property type="entry name" value="UDM1_RNF168_RNF169-like"/>
    <property type="match status" value="1"/>
</dbReference>
<evidence type="ECO:0000313" key="4">
    <source>
        <dbReference type="Proteomes" id="UP001153618"/>
    </source>
</evidence>
<dbReference type="OrthoDB" id="1932706at2759"/>
<dbReference type="EMBL" id="CAJVOS010000012">
    <property type="protein sequence ID" value="CAG8002960.1"/>
    <property type="molecule type" value="Genomic_DNA"/>
</dbReference>
<feature type="compositionally biased region" description="Polar residues" evidence="1">
    <location>
        <begin position="228"/>
        <end position="252"/>
    </location>
</feature>
<feature type="compositionally biased region" description="Polar residues" evidence="1">
    <location>
        <begin position="294"/>
        <end position="306"/>
    </location>
</feature>
<gene>
    <name evidence="3" type="ORF">POLS_LOCUS1909</name>
</gene>
<feature type="region of interest" description="Disordered" evidence="1">
    <location>
        <begin position="228"/>
        <end position="310"/>
    </location>
</feature>
<feature type="compositionally biased region" description="Low complexity" evidence="1">
    <location>
        <begin position="278"/>
        <end position="291"/>
    </location>
</feature>
<feature type="region of interest" description="Disordered" evidence="1">
    <location>
        <begin position="1"/>
        <end position="119"/>
    </location>
</feature>
<keyword evidence="4" id="KW-1185">Reference proteome</keyword>
<evidence type="ECO:0000313" key="3">
    <source>
        <dbReference type="EMBL" id="CAG8002960.1"/>
    </source>
</evidence>
<dbReference type="PANTHER" id="PTHR13526:SF8">
    <property type="entry name" value="TRANSCRIPTION FACTOR SPT20 HOMOLOG"/>
    <property type="match status" value="1"/>
</dbReference>
<sequence length="939" mass="103691">MATAISKPTPYAQKMKRPPPPFGQAAVNGVKGHHLSSSPTSAAKRPPASAAINAGSHLTNGAGHVPNSTNKGPLNRTRNQAQRSIDQSSRSGRPVTRTAASDNAHRAGKKAPEPYGKHFRGAPKPQCALADFACFSRATTVKTTSYILKKYAKCPPSLTVHLHPTHFRFEQQDGSFPYNSEMKVIIEHIRAGTVPHDLIEELLRGGVPFYEDCLIVRVVDHKSASAQARKTSAASSNENNTPFSLHNYNEHVTPSPYVPYPKQNHLTSATQGAKTEGASSTNQSSNASAPSEQPEGQDNSTSQKNNAPLKPRVFTTVLHPTARSLQAELTLLLTTPKEIPSQANPASGTSGSQADRVHVAKRQKMMVEPEQRLDCESKIIHALAPPLFLDPVHTFQAAQELMKHLENPLHCNPPPSPKRRKRTVAELAADEALAAEEERFMLIMDERLEPTASGPGGAAKAAAVDDTGGVVPFEPRFSRFKTLETIRMQLEDKAKREHESKLKQEMVKRQQQEQDRERRRAIEQRQAEDHAKEETRRQQIAAQQAQAQLAAQQQSRHPMAQPNGVSQGQQSSPVVRNQTPHTASSPLVGNPMPMQAVPMSMTASGSGSPPRPPSALQHAHPNVMSHPMAPSRSQQGPSRHGTPQMTQGTPAMSHATPILRNVTPTQRMGHGSPNNPMGQTPVMNQGMGNGAPMNGMQFTPQQQMMLQQHRQQQILAAQQGHMQPNHFTPQQIAQLQANAHAQQNIQNHQQQQQQLLQAQQQQGNHPVQKVPQHGQQAYQAQLMRAQYAQMQIVKQQQGGQNQQMQGQQNQQHQNTQQLTPQQQQQMLMAAAQANGAQMGQNGQNMNPAQRYTQLYQQRLLRMRHEMSQRYMAQYGPPNQYPPSIAQQYGPGLEKTAKAWVHEVMRRERENGQQHQQQRALQAQQMQAQGSMHSMGGMNN</sequence>
<dbReference type="InterPro" id="IPR046468">
    <property type="entry name" value="Spt20-like_SEP"/>
</dbReference>
<dbReference type="GO" id="GO:0006357">
    <property type="term" value="P:regulation of transcription by RNA polymerase II"/>
    <property type="evidence" value="ECO:0007669"/>
    <property type="project" value="TreeGrafter"/>
</dbReference>
<protein>
    <recommendedName>
        <fullName evidence="2">Spt20-like SEP domain-containing protein</fullName>
    </recommendedName>
</protein>
<dbReference type="GO" id="GO:0000124">
    <property type="term" value="C:SAGA complex"/>
    <property type="evidence" value="ECO:0007669"/>
    <property type="project" value="InterPro"/>
</dbReference>
<feature type="compositionally biased region" description="Low complexity" evidence="1">
    <location>
        <begin position="738"/>
        <end position="762"/>
    </location>
</feature>
<proteinExistence type="predicted"/>
<feature type="compositionally biased region" description="Polar residues" evidence="1">
    <location>
        <begin position="264"/>
        <end position="273"/>
    </location>
</feature>
<feature type="domain" description="Spt20-like SEP" evidence="2">
    <location>
        <begin position="153"/>
        <end position="404"/>
    </location>
</feature>
<dbReference type="PANTHER" id="PTHR13526">
    <property type="entry name" value="TRANSCRIPTION FACTOR SPT20 HOMOLOG"/>
    <property type="match status" value="1"/>
</dbReference>
<dbReference type="Pfam" id="PF12090">
    <property type="entry name" value="Spt20_SEP"/>
    <property type="match status" value="1"/>
</dbReference>
<dbReference type="GO" id="GO:0003712">
    <property type="term" value="F:transcription coregulator activity"/>
    <property type="evidence" value="ECO:0007669"/>
    <property type="project" value="InterPro"/>
</dbReference>
<name>A0A9W4ML98_PENOL</name>
<feature type="region of interest" description="Disordered" evidence="1">
    <location>
        <begin position="492"/>
        <end position="651"/>
    </location>
</feature>
<accession>A0A9W4ML98</accession>
<feature type="compositionally biased region" description="Polar residues" evidence="1">
    <location>
        <begin position="631"/>
        <end position="650"/>
    </location>
</feature>
<feature type="region of interest" description="Disordered" evidence="1">
    <location>
        <begin position="738"/>
        <end position="776"/>
    </location>
</feature>